<dbReference type="PANTHER" id="PTHR22442:SF4">
    <property type="entry name" value="PROTEIN FAM169BP"/>
    <property type="match status" value="1"/>
</dbReference>
<sequence length="457" mass="51543">MPIPCCHAPVHTAMLGEVPYSPEIPRGASLQVLGPQDGEEEPGDAPRRRLNPSSEKESAHAREQTLLCSVKPGTLAPSAGRLRVLRDTCSGDPRMPPIDLPKIQVPQLHPQYPGEKSPVDYLNSEDSQCVLETASKRYAEIIQQREETADEYFYGLGGEKVKIDGCSILQIQLHREEDCGKMLVLVNPKQRESVLAVYLNGSWWPVDAILRSSIPSRDGLIQVETFGERIALFALNCLVCGFTEGGDSGDGVCFLPHSAGELAKILWHHGEAVAFYTYKIKGSLYSDRSSNCYLLPVLDTLYVRKGWRRHGLGTQILQDYCRTFAKELALGVSCPISPVMYQVCSKFLMDHPEEQDRMWEVDPPGDWSQRINIWLKIQLGEIPSMQEHISNNTNKCTNAYLPLSEEVKTDFRDGMDSISSKNSTDIVLKIQLKTKKRRHKKDFMEENDHKQRKIHWP</sequence>
<evidence type="ECO:0000256" key="1">
    <source>
        <dbReference type="SAM" id="MobiDB-lite"/>
    </source>
</evidence>
<feature type="region of interest" description="Disordered" evidence="1">
    <location>
        <begin position="438"/>
        <end position="457"/>
    </location>
</feature>
<feature type="region of interest" description="Disordered" evidence="1">
    <location>
        <begin position="26"/>
        <end position="63"/>
    </location>
</feature>
<reference evidence="2" key="2">
    <citation type="submission" date="2025-09" db="UniProtKB">
        <authorList>
            <consortium name="Ensembl"/>
        </authorList>
    </citation>
    <scope>IDENTIFICATION</scope>
</reference>
<evidence type="ECO:0008006" key="4">
    <source>
        <dbReference type="Google" id="ProtNLM"/>
    </source>
</evidence>
<dbReference type="Ensembl" id="ENSLLET00000007736.1">
    <property type="protein sequence ID" value="ENSLLEP00000007433.1"/>
    <property type="gene ID" value="ENSLLEG00000004707.1"/>
</dbReference>
<dbReference type="Proteomes" id="UP000694569">
    <property type="component" value="Unplaced"/>
</dbReference>
<dbReference type="InterPro" id="IPR029625">
    <property type="entry name" value="FAM169"/>
</dbReference>
<organism evidence="2 3">
    <name type="scientific">Leptobrachium leishanense</name>
    <name type="common">Leishan spiny toad</name>
    <dbReference type="NCBI Taxonomy" id="445787"/>
    <lineage>
        <taxon>Eukaryota</taxon>
        <taxon>Metazoa</taxon>
        <taxon>Chordata</taxon>
        <taxon>Craniata</taxon>
        <taxon>Vertebrata</taxon>
        <taxon>Euteleostomi</taxon>
        <taxon>Amphibia</taxon>
        <taxon>Batrachia</taxon>
        <taxon>Anura</taxon>
        <taxon>Pelobatoidea</taxon>
        <taxon>Megophryidae</taxon>
        <taxon>Leptobrachium</taxon>
    </lineage>
</organism>
<dbReference type="AlphaFoldDB" id="A0A8C5M3R3"/>
<name>A0A8C5M3R3_9ANUR</name>
<protein>
    <recommendedName>
        <fullName evidence="4">Protein FAM169B</fullName>
    </recommendedName>
</protein>
<feature type="compositionally biased region" description="Basic and acidic residues" evidence="1">
    <location>
        <begin position="54"/>
        <end position="63"/>
    </location>
</feature>
<dbReference type="SUPFAM" id="SSF55729">
    <property type="entry name" value="Acyl-CoA N-acyltransferases (Nat)"/>
    <property type="match status" value="1"/>
</dbReference>
<evidence type="ECO:0000313" key="3">
    <source>
        <dbReference type="Proteomes" id="UP000694569"/>
    </source>
</evidence>
<evidence type="ECO:0000313" key="2">
    <source>
        <dbReference type="Ensembl" id="ENSLLEP00000007433.1"/>
    </source>
</evidence>
<dbReference type="CDD" id="cd04301">
    <property type="entry name" value="NAT_SF"/>
    <property type="match status" value="1"/>
</dbReference>
<dbReference type="InterPro" id="IPR016181">
    <property type="entry name" value="Acyl_CoA_acyltransferase"/>
</dbReference>
<proteinExistence type="predicted"/>
<keyword evidence="3" id="KW-1185">Reference proteome</keyword>
<dbReference type="GeneTree" id="ENSGT00510000048902"/>
<accession>A0A8C5M3R3</accession>
<reference evidence="2" key="1">
    <citation type="submission" date="2025-08" db="UniProtKB">
        <authorList>
            <consortium name="Ensembl"/>
        </authorList>
    </citation>
    <scope>IDENTIFICATION</scope>
</reference>
<dbReference type="PANTHER" id="PTHR22442">
    <property type="match status" value="1"/>
</dbReference>